<organism evidence="2 3">
    <name type="scientific">Vulcaniibacterium tengchongense</name>
    <dbReference type="NCBI Taxonomy" id="1273429"/>
    <lineage>
        <taxon>Bacteria</taxon>
        <taxon>Pseudomonadati</taxon>
        <taxon>Pseudomonadota</taxon>
        <taxon>Gammaproteobacteria</taxon>
        <taxon>Lysobacterales</taxon>
        <taxon>Lysobacteraceae</taxon>
        <taxon>Vulcaniibacterium</taxon>
    </lineage>
</organism>
<name>A0A3N4VHM8_9GAMM</name>
<dbReference type="PANTHER" id="PTHR45947:SF3">
    <property type="entry name" value="SULFOQUINOVOSYL TRANSFERASE SQD2"/>
    <property type="match status" value="1"/>
</dbReference>
<dbReference type="SUPFAM" id="SSF53756">
    <property type="entry name" value="UDP-Glycosyltransferase/glycogen phosphorylase"/>
    <property type="match status" value="1"/>
</dbReference>
<proteinExistence type="predicted"/>
<protein>
    <submittedName>
        <fullName evidence="2">Glycosyltransferase involved in cell wall biosynthesis</fullName>
    </submittedName>
</protein>
<dbReference type="EMBL" id="RKQN01000001">
    <property type="protein sequence ID" value="RPE81183.1"/>
    <property type="molecule type" value="Genomic_DNA"/>
</dbReference>
<dbReference type="Pfam" id="PF13439">
    <property type="entry name" value="Glyco_transf_4"/>
    <property type="match status" value="1"/>
</dbReference>
<comment type="caution">
    <text evidence="2">The sequence shown here is derived from an EMBL/GenBank/DDBJ whole genome shotgun (WGS) entry which is preliminary data.</text>
</comment>
<sequence length="443" mass="48949">MRYAIVTETYPPEINGVALTVQGLEAGLRARGHEVQLVRPRQGERDAGDADCVLVRGAPLPRYPGLRVGLPATRRLRALWRARRPDAIYVATEGPLGWSALRAARQLGIPAATGFHTRFDRYMRDYGVGFLAATALAWMRRFHNAADATLVPTRELAEFLRAQRFDNVVRLPRAVDTALFDPRRRDAALRRQWGAEDEALVAIYVGRIAPEKNLELAVRAFRALQAARPEARFVWVGDGPARERLQRDNPDFVFCGVQRGEALARHFASGDLFVFPSLSETFGNVTLEAMACGVPTVAFDYGAAREYLRDAHGAPVAPGDEAAFVAACARIAGDAAARAAMRVAARDAVAALRPEQVAPISTRCCTAWRAPHGTRRTPRRRRRKRSCHEPPDAVQALVRQRRRLVPARQPLGRAGQPALVLRRGQPARRRRVLVRADGGVDRG</sequence>
<gene>
    <name evidence="2" type="ORF">EDC50_0356</name>
</gene>
<dbReference type="AlphaFoldDB" id="A0A3N4VHM8"/>
<keyword evidence="2" id="KW-0808">Transferase</keyword>
<dbReference type="CDD" id="cd03814">
    <property type="entry name" value="GT4-like"/>
    <property type="match status" value="1"/>
</dbReference>
<reference evidence="2 3" key="1">
    <citation type="submission" date="2018-11" db="EMBL/GenBank/DDBJ databases">
        <title>Genomic Encyclopedia of Type Strains, Phase IV (KMG-IV): sequencing the most valuable type-strain genomes for metagenomic binning, comparative biology and taxonomic classification.</title>
        <authorList>
            <person name="Goeker M."/>
        </authorList>
    </citation>
    <scope>NUCLEOTIDE SEQUENCE [LARGE SCALE GENOMIC DNA]</scope>
    <source>
        <strain evidence="2 3">DSM 25623</strain>
    </source>
</reference>
<evidence type="ECO:0000259" key="1">
    <source>
        <dbReference type="Pfam" id="PF13439"/>
    </source>
</evidence>
<feature type="domain" description="Glycosyltransferase subfamily 4-like N-terminal" evidence="1">
    <location>
        <begin position="14"/>
        <end position="178"/>
    </location>
</feature>
<keyword evidence="3" id="KW-1185">Reference proteome</keyword>
<dbReference type="Pfam" id="PF13692">
    <property type="entry name" value="Glyco_trans_1_4"/>
    <property type="match status" value="1"/>
</dbReference>
<evidence type="ECO:0000313" key="3">
    <source>
        <dbReference type="Proteomes" id="UP000269708"/>
    </source>
</evidence>
<evidence type="ECO:0000313" key="2">
    <source>
        <dbReference type="EMBL" id="RPE81183.1"/>
    </source>
</evidence>
<accession>A0A3N4VHM8</accession>
<dbReference type="PANTHER" id="PTHR45947">
    <property type="entry name" value="SULFOQUINOVOSYL TRANSFERASE SQD2"/>
    <property type="match status" value="1"/>
</dbReference>
<dbReference type="InterPro" id="IPR050194">
    <property type="entry name" value="Glycosyltransferase_grp1"/>
</dbReference>
<dbReference type="Gene3D" id="3.40.50.2000">
    <property type="entry name" value="Glycogen Phosphorylase B"/>
    <property type="match status" value="2"/>
</dbReference>
<dbReference type="InterPro" id="IPR028098">
    <property type="entry name" value="Glyco_trans_4-like_N"/>
</dbReference>
<dbReference type="GO" id="GO:0016757">
    <property type="term" value="F:glycosyltransferase activity"/>
    <property type="evidence" value="ECO:0007669"/>
    <property type="project" value="UniProtKB-ARBA"/>
</dbReference>
<dbReference type="Proteomes" id="UP000269708">
    <property type="component" value="Unassembled WGS sequence"/>
</dbReference>